<dbReference type="PROSITE" id="PS51257">
    <property type="entry name" value="PROKAR_LIPOPROTEIN"/>
    <property type="match status" value="1"/>
</dbReference>
<proteinExistence type="predicted"/>
<dbReference type="Proteomes" id="UP000698173">
    <property type="component" value="Unassembled WGS sequence"/>
</dbReference>
<organism evidence="1 2">
    <name type="scientific">Sporosarcina psychrophila</name>
    <name type="common">Bacillus psychrophilus</name>
    <dbReference type="NCBI Taxonomy" id="1476"/>
    <lineage>
        <taxon>Bacteria</taxon>
        <taxon>Bacillati</taxon>
        <taxon>Bacillota</taxon>
        <taxon>Bacilli</taxon>
        <taxon>Bacillales</taxon>
        <taxon>Caryophanaceae</taxon>
        <taxon>Sporosarcina</taxon>
    </lineage>
</organism>
<evidence type="ECO:0000313" key="1">
    <source>
        <dbReference type="EMBL" id="HJF30346.1"/>
    </source>
</evidence>
<protein>
    <submittedName>
        <fullName evidence="1">Uncharacterized protein</fullName>
    </submittedName>
</protein>
<accession>A0A921FYB3</accession>
<name>A0A921FYB3_SPOPS</name>
<evidence type="ECO:0000313" key="2">
    <source>
        <dbReference type="Proteomes" id="UP000698173"/>
    </source>
</evidence>
<dbReference type="AlphaFoldDB" id="A0A921FYB3"/>
<gene>
    <name evidence="1" type="ORF">K8V56_01040</name>
</gene>
<reference evidence="1" key="1">
    <citation type="journal article" date="2021" name="PeerJ">
        <title>Extensive microbial diversity within the chicken gut microbiome revealed by metagenomics and culture.</title>
        <authorList>
            <person name="Gilroy R."/>
            <person name="Ravi A."/>
            <person name="Getino M."/>
            <person name="Pursley I."/>
            <person name="Horton D.L."/>
            <person name="Alikhan N.F."/>
            <person name="Baker D."/>
            <person name="Gharbi K."/>
            <person name="Hall N."/>
            <person name="Watson M."/>
            <person name="Adriaenssens E.M."/>
            <person name="Foster-Nyarko E."/>
            <person name="Jarju S."/>
            <person name="Secka A."/>
            <person name="Antonio M."/>
            <person name="Oren A."/>
            <person name="Chaudhuri R.R."/>
            <person name="La Ragione R."/>
            <person name="Hildebrand F."/>
            <person name="Pallen M.J."/>
        </authorList>
    </citation>
    <scope>NUCLEOTIDE SEQUENCE</scope>
    <source>
        <strain evidence="1">CHK171-7178</strain>
    </source>
</reference>
<reference evidence="1" key="2">
    <citation type="submission" date="2021-09" db="EMBL/GenBank/DDBJ databases">
        <authorList>
            <person name="Gilroy R."/>
        </authorList>
    </citation>
    <scope>NUCLEOTIDE SEQUENCE</scope>
    <source>
        <strain evidence="1">CHK171-7178</strain>
    </source>
</reference>
<dbReference type="EMBL" id="DYWT01000015">
    <property type="protein sequence ID" value="HJF30346.1"/>
    <property type="molecule type" value="Genomic_DNA"/>
</dbReference>
<comment type="caution">
    <text evidence="1">The sequence shown here is derived from an EMBL/GenBank/DDBJ whole genome shotgun (WGS) entry which is preliminary data.</text>
</comment>
<sequence>MKKTFLILIFFVTTLILVACGGYTPDNNWVLEKDRLNEDPEIENFVTSLQDNPDKRGFKVFTISEGRKMVVISTGDVERSLELDNVKVDSGNTKVILKEMENKNDEANPYIMVGISAIKGELFVQDADLNSYDEF</sequence>